<dbReference type="AlphaFoldDB" id="A0A545SZD5"/>
<keyword evidence="3" id="KW-1185">Reference proteome</keyword>
<dbReference type="Proteomes" id="UP000315816">
    <property type="component" value="Unassembled WGS sequence"/>
</dbReference>
<proteinExistence type="predicted"/>
<accession>A0A545SZD5</accession>
<dbReference type="OrthoDB" id="9802252at2"/>
<evidence type="ECO:0000259" key="1">
    <source>
        <dbReference type="Pfam" id="PF06844"/>
    </source>
</evidence>
<organism evidence="2 3">
    <name type="scientific">Aliiroseovarius halocynthiae</name>
    <dbReference type="NCBI Taxonomy" id="985055"/>
    <lineage>
        <taxon>Bacteria</taxon>
        <taxon>Pseudomonadati</taxon>
        <taxon>Pseudomonadota</taxon>
        <taxon>Alphaproteobacteria</taxon>
        <taxon>Rhodobacterales</taxon>
        <taxon>Paracoccaceae</taxon>
        <taxon>Aliiroseovarius</taxon>
    </lineage>
</organism>
<sequence length="104" mass="12149">MDDQTRIEIEAAAFRRLQKHLMEDRTDAQNIDLMNLAGFCRNCLARWYQEAANERGIEMTKDEGREAFYGMTMAEWKANYQTDTSPEKQAKFAVAFKENVTDKE</sequence>
<gene>
    <name evidence="2" type="ORF">FIL88_00045</name>
</gene>
<protein>
    <submittedName>
        <fullName evidence="2">DUF1244 domain-containing protein</fullName>
    </submittedName>
</protein>
<comment type="caution">
    <text evidence="2">The sequence shown here is derived from an EMBL/GenBank/DDBJ whole genome shotgun (WGS) entry which is preliminary data.</text>
</comment>
<dbReference type="InterPro" id="IPR023163">
    <property type="entry name" value="SMc04008-like_domain"/>
</dbReference>
<reference evidence="2 3" key="1">
    <citation type="submission" date="2019-06" db="EMBL/GenBank/DDBJ databases">
        <title>A novel species of marine bacteria.</title>
        <authorList>
            <person name="Wang Y."/>
        </authorList>
    </citation>
    <scope>NUCLEOTIDE SEQUENCE [LARGE SCALE GENOMIC DNA]</scope>
    <source>
        <strain evidence="2 3">MA1-10</strain>
    </source>
</reference>
<dbReference type="EMBL" id="VICH01000001">
    <property type="protein sequence ID" value="TQV70336.1"/>
    <property type="molecule type" value="Genomic_DNA"/>
</dbReference>
<dbReference type="Pfam" id="PF06844">
    <property type="entry name" value="DUF1244"/>
    <property type="match status" value="1"/>
</dbReference>
<evidence type="ECO:0000313" key="2">
    <source>
        <dbReference type="EMBL" id="TQV70336.1"/>
    </source>
</evidence>
<dbReference type="Gene3D" id="1.10.3340.10">
    <property type="entry name" value="SMc04008-like"/>
    <property type="match status" value="1"/>
</dbReference>
<dbReference type="RefSeq" id="WP_142851785.1">
    <property type="nucleotide sequence ID" value="NZ_FXWW01000002.1"/>
</dbReference>
<dbReference type="SUPFAM" id="SSF158757">
    <property type="entry name" value="SMc04008-like"/>
    <property type="match status" value="1"/>
</dbReference>
<feature type="domain" description="SMc04008-like" evidence="1">
    <location>
        <begin position="28"/>
        <end position="93"/>
    </location>
</feature>
<evidence type="ECO:0000313" key="3">
    <source>
        <dbReference type="Proteomes" id="UP000315816"/>
    </source>
</evidence>
<name>A0A545SZD5_9RHOB</name>
<dbReference type="InterPro" id="IPR036810">
    <property type="entry name" value="SMc04008-like_sf"/>
</dbReference>